<feature type="transmembrane region" description="Helical" evidence="6">
    <location>
        <begin position="373"/>
        <end position="394"/>
    </location>
</feature>
<accession>A0A0G4HGU9</accession>
<evidence type="ECO:0000313" key="7">
    <source>
        <dbReference type="EMBL" id="CEM43180.1"/>
    </source>
</evidence>
<dbReference type="VEuPathDB" id="CryptoDB:Cvel_6765"/>
<proteinExistence type="predicted"/>
<dbReference type="PANTHER" id="PTHR32322">
    <property type="entry name" value="INNER MEMBRANE TRANSPORTER"/>
    <property type="match status" value="1"/>
</dbReference>
<dbReference type="PANTHER" id="PTHR32322:SF2">
    <property type="entry name" value="EAMA DOMAIN-CONTAINING PROTEIN"/>
    <property type="match status" value="1"/>
</dbReference>
<feature type="region of interest" description="Disordered" evidence="5">
    <location>
        <begin position="163"/>
        <end position="224"/>
    </location>
</feature>
<evidence type="ECO:0000256" key="3">
    <source>
        <dbReference type="ARBA" id="ARBA00022989"/>
    </source>
</evidence>
<feature type="compositionally biased region" description="Acidic residues" evidence="5">
    <location>
        <begin position="579"/>
        <end position="589"/>
    </location>
</feature>
<feature type="compositionally biased region" description="Polar residues" evidence="5">
    <location>
        <begin position="239"/>
        <end position="266"/>
    </location>
</feature>
<keyword evidence="3 6" id="KW-1133">Transmembrane helix</keyword>
<feature type="compositionally biased region" description="Basic and acidic residues" evidence="5">
    <location>
        <begin position="183"/>
        <end position="204"/>
    </location>
</feature>
<feature type="region of interest" description="Disordered" evidence="5">
    <location>
        <begin position="720"/>
        <end position="742"/>
    </location>
</feature>
<dbReference type="SUPFAM" id="SSF103481">
    <property type="entry name" value="Multidrug resistance efflux transporter EmrE"/>
    <property type="match status" value="1"/>
</dbReference>
<name>A0A0G4HGU9_9ALVE</name>
<keyword evidence="4 6" id="KW-0472">Membrane</keyword>
<evidence type="ECO:0008006" key="8">
    <source>
        <dbReference type="Google" id="ProtNLM"/>
    </source>
</evidence>
<dbReference type="GO" id="GO:0016020">
    <property type="term" value="C:membrane"/>
    <property type="evidence" value="ECO:0007669"/>
    <property type="project" value="UniProtKB-SubCell"/>
</dbReference>
<reference evidence="7" key="1">
    <citation type="submission" date="2014-11" db="EMBL/GenBank/DDBJ databases">
        <authorList>
            <person name="Otto D Thomas"/>
            <person name="Naeem Raeece"/>
        </authorList>
    </citation>
    <scope>NUCLEOTIDE SEQUENCE</scope>
</reference>
<evidence type="ECO:0000256" key="2">
    <source>
        <dbReference type="ARBA" id="ARBA00022692"/>
    </source>
</evidence>
<organism evidence="7">
    <name type="scientific">Chromera velia CCMP2878</name>
    <dbReference type="NCBI Taxonomy" id="1169474"/>
    <lineage>
        <taxon>Eukaryota</taxon>
        <taxon>Sar</taxon>
        <taxon>Alveolata</taxon>
        <taxon>Colpodellida</taxon>
        <taxon>Chromeraceae</taxon>
        <taxon>Chromera</taxon>
    </lineage>
</organism>
<feature type="transmembrane region" description="Helical" evidence="6">
    <location>
        <begin position="550"/>
        <end position="568"/>
    </location>
</feature>
<protein>
    <recommendedName>
        <fullName evidence="8">EamA domain-containing protein</fullName>
    </recommendedName>
</protein>
<sequence length="766" mass="80415">MESSSTIVLLVFGIISGSAFLVTNDVKDLIPPVTLTALRISFSFLTLTVVFLFYKVWRCVVPPATQFGRVQEYSNTKWVEFIRDVTVLTIFNQVFPYSLYPMTMILGMNVAVSSILSGSTPLLTIIVRKVALHCTLFDPSTADLPPLDDDPYAVFYNPRKVTSRSGSTTRVGSGGLVSEGTEMEARGSTETPRARQEEECRGEGGGETGMGEDGEGEAGGLGTVTLPLADGKSVYLETEQTSLGQSETSGWNSSAATGSDIGTVSESGLERQSQLPSASPLLPLAGEGTTSRRDAGTGGSFAGSPRSLLSLPIAAFRAVSDFTASRCFIPSRSAVGLAIGFMGVLLVASDSLLHMGGGGGGEGDSAGEGGGGGMYNSLLALCLFVTATISKSYASVWAEARLLHPSAGYSPLEIALGQNAAGAVLAWVVALCTDYLHGFQLGGNRYPTHFKFYPLSLFQETPHALPHGGAAGDAVGSGGTSAEVSSSHAHRSVWIGVLYLGMLASAASYLMQFWLIEKIGAVNMQLVNYIVPAVGLVEGVMLLGDWAGKGWGTILLQCSGLTLIFLGFKMIQLKKTEGDETDGMTDPDGVDASSSPASLPRVEEMGGRPLVTGTGSSAREIEMGALNLPLPIPSTGGGGIIDQNTSRSSPPKGGRDEVGYTPLLANFNPSAQSAASRREASGVEGGRGVGGEVTGSTGGAAERTGRRKEWWQSLLFWRKGGGSHGQGEQMLGTQGEDGGFDHFVRAPRETFDETPLSEFRRRDEQD</sequence>
<feature type="transmembrane region" description="Helical" evidence="6">
    <location>
        <begin position="36"/>
        <end position="57"/>
    </location>
</feature>
<feature type="transmembrane region" description="Helical" evidence="6">
    <location>
        <begin position="493"/>
        <end position="514"/>
    </location>
</feature>
<dbReference type="InterPro" id="IPR050638">
    <property type="entry name" value="AA-Vitamin_Transporters"/>
</dbReference>
<evidence type="ECO:0000256" key="1">
    <source>
        <dbReference type="ARBA" id="ARBA00004141"/>
    </source>
</evidence>
<evidence type="ECO:0000256" key="4">
    <source>
        <dbReference type="ARBA" id="ARBA00023136"/>
    </source>
</evidence>
<feature type="region of interest" description="Disordered" evidence="5">
    <location>
        <begin position="634"/>
        <end position="705"/>
    </location>
</feature>
<feature type="region of interest" description="Disordered" evidence="5">
    <location>
        <begin position="239"/>
        <end position="301"/>
    </location>
</feature>
<dbReference type="EMBL" id="CDMZ01002629">
    <property type="protein sequence ID" value="CEM43180.1"/>
    <property type="molecule type" value="Genomic_DNA"/>
</dbReference>
<feature type="transmembrane region" description="Helical" evidence="6">
    <location>
        <begin position="104"/>
        <end position="127"/>
    </location>
</feature>
<feature type="compositionally biased region" description="Gly residues" evidence="5">
    <location>
        <begin position="683"/>
        <end position="698"/>
    </location>
</feature>
<keyword evidence="2 6" id="KW-0812">Transmembrane</keyword>
<dbReference type="AlphaFoldDB" id="A0A0G4HGU9"/>
<feature type="compositionally biased region" description="Low complexity" evidence="5">
    <location>
        <begin position="272"/>
        <end position="285"/>
    </location>
</feature>
<gene>
    <name evidence="7" type="ORF">Cvel_6765</name>
</gene>
<comment type="subcellular location">
    <subcellularLocation>
        <location evidence="1">Membrane</location>
        <topology evidence="1">Multi-pass membrane protein</topology>
    </subcellularLocation>
</comment>
<evidence type="ECO:0000256" key="6">
    <source>
        <dbReference type="SAM" id="Phobius"/>
    </source>
</evidence>
<feature type="transmembrane region" description="Helical" evidence="6">
    <location>
        <begin position="334"/>
        <end position="353"/>
    </location>
</feature>
<feature type="region of interest" description="Disordered" evidence="5">
    <location>
        <begin position="747"/>
        <end position="766"/>
    </location>
</feature>
<dbReference type="InterPro" id="IPR037185">
    <property type="entry name" value="EmrE-like"/>
</dbReference>
<evidence type="ECO:0000256" key="5">
    <source>
        <dbReference type="SAM" id="MobiDB-lite"/>
    </source>
</evidence>
<feature type="transmembrane region" description="Helical" evidence="6">
    <location>
        <begin position="6"/>
        <end position="24"/>
    </location>
</feature>
<feature type="region of interest" description="Disordered" evidence="5">
    <location>
        <begin position="578"/>
        <end position="609"/>
    </location>
</feature>